<accession>A0ABQ1VQN4</accession>
<evidence type="ECO:0000256" key="1">
    <source>
        <dbReference type="SAM" id="MobiDB-lite"/>
    </source>
</evidence>
<evidence type="ECO:0000313" key="3">
    <source>
        <dbReference type="Proteomes" id="UP000608420"/>
    </source>
</evidence>
<proteinExistence type="predicted"/>
<keyword evidence="3" id="KW-1185">Reference proteome</keyword>
<evidence type="ECO:0000313" key="2">
    <source>
        <dbReference type="EMBL" id="GGF89974.1"/>
    </source>
</evidence>
<reference evidence="3" key="1">
    <citation type="journal article" date="2019" name="Int. J. Syst. Evol. Microbiol.">
        <title>The Global Catalogue of Microorganisms (GCM) 10K type strain sequencing project: providing services to taxonomists for standard genome sequencing and annotation.</title>
        <authorList>
            <consortium name="The Broad Institute Genomics Platform"/>
            <consortium name="The Broad Institute Genome Sequencing Center for Infectious Disease"/>
            <person name="Wu L."/>
            <person name="Ma J."/>
        </authorList>
    </citation>
    <scope>NUCLEOTIDE SEQUENCE [LARGE SCALE GENOMIC DNA]</scope>
    <source>
        <strain evidence="3">CGMCC 1.15420</strain>
    </source>
</reference>
<gene>
    <name evidence="2" type="ORF">GCM10010913_09220</name>
</gene>
<feature type="compositionally biased region" description="Low complexity" evidence="1">
    <location>
        <begin position="25"/>
        <end position="36"/>
    </location>
</feature>
<dbReference type="EMBL" id="BMIW01000004">
    <property type="protein sequence ID" value="GGF89974.1"/>
    <property type="molecule type" value="Genomic_DNA"/>
</dbReference>
<protein>
    <submittedName>
        <fullName evidence="2">Uncharacterized protein</fullName>
    </submittedName>
</protein>
<feature type="compositionally biased region" description="Basic and acidic residues" evidence="1">
    <location>
        <begin position="1"/>
        <end position="15"/>
    </location>
</feature>
<organism evidence="2 3">
    <name type="scientific">Paenibacillus aceti</name>
    <dbReference type="NCBI Taxonomy" id="1820010"/>
    <lineage>
        <taxon>Bacteria</taxon>
        <taxon>Bacillati</taxon>
        <taxon>Bacillota</taxon>
        <taxon>Bacilli</taxon>
        <taxon>Bacillales</taxon>
        <taxon>Paenibacillaceae</taxon>
        <taxon>Paenibacillus</taxon>
    </lineage>
</organism>
<comment type="caution">
    <text evidence="2">The sequence shown here is derived from an EMBL/GenBank/DDBJ whole genome shotgun (WGS) entry which is preliminary data.</text>
</comment>
<dbReference type="Proteomes" id="UP000608420">
    <property type="component" value="Unassembled WGS sequence"/>
</dbReference>
<feature type="region of interest" description="Disordered" evidence="1">
    <location>
        <begin position="1"/>
        <end position="36"/>
    </location>
</feature>
<sequence length="83" mass="9381">MEVKGRLDECTADNDKQDEEYENNSCAGPQSSESASSFFDNSAHVQFPFLIKKMIYTMYGMTIAGNVLGRMYRLSKENSILLL</sequence>
<name>A0ABQ1VQN4_9BACL</name>